<dbReference type="AlphaFoldDB" id="A0A0N5B077"/>
<protein>
    <submittedName>
        <fullName evidence="2">Uncharacterized protein</fullName>
    </submittedName>
</protein>
<sequence>MILWYFLQISIMLNTIRTRMETEDNARRLKLLQDAKKKAIGWLHDLRNVSARSLKVKSRLSNHKGTPCTLFCSFRSFLFYQTVTVIIKLISPRIYQFSSRAFFLNSASSCCSSVMHPCSTNVYLVPQPVLSIRLRFIQR</sequence>
<evidence type="ECO:0000313" key="1">
    <source>
        <dbReference type="Proteomes" id="UP000046393"/>
    </source>
</evidence>
<accession>A0A0N5B077</accession>
<dbReference type="WBParaSite" id="SMUV_0001067201-mRNA-1">
    <property type="protein sequence ID" value="SMUV_0001067201-mRNA-1"/>
    <property type="gene ID" value="SMUV_0001067201"/>
</dbReference>
<organism evidence="1 2">
    <name type="scientific">Syphacia muris</name>
    <dbReference type="NCBI Taxonomy" id="451379"/>
    <lineage>
        <taxon>Eukaryota</taxon>
        <taxon>Metazoa</taxon>
        <taxon>Ecdysozoa</taxon>
        <taxon>Nematoda</taxon>
        <taxon>Chromadorea</taxon>
        <taxon>Rhabditida</taxon>
        <taxon>Spirurina</taxon>
        <taxon>Oxyuridomorpha</taxon>
        <taxon>Oxyuroidea</taxon>
        <taxon>Oxyuridae</taxon>
        <taxon>Syphacia</taxon>
    </lineage>
</organism>
<dbReference type="Proteomes" id="UP000046393">
    <property type="component" value="Unplaced"/>
</dbReference>
<keyword evidence="1" id="KW-1185">Reference proteome</keyword>
<evidence type="ECO:0000313" key="2">
    <source>
        <dbReference type="WBParaSite" id="SMUV_0001067201-mRNA-1"/>
    </source>
</evidence>
<proteinExistence type="predicted"/>
<name>A0A0N5B077_9BILA</name>
<reference evidence="2" key="1">
    <citation type="submission" date="2017-02" db="UniProtKB">
        <authorList>
            <consortium name="WormBaseParasite"/>
        </authorList>
    </citation>
    <scope>IDENTIFICATION</scope>
</reference>